<sequence>MDYCKSAPLPPPPPPPRLSWRLRAALNLDNLGILSVKSPKTNIYYQTKHDYLTGIYYMDKGRNLKRRKSLCTNQPSESWSKAVGMRRRKKKFSDQTASPLISKLPFEVRERIYEFALTVTGAVFIHVGRVTMRRLCCAAVSGFLVDCAAVYVPVSLYRNAADIVLQDAVCVQ</sequence>
<evidence type="ECO:0000313" key="1">
    <source>
        <dbReference type="EMBL" id="PVH95516.1"/>
    </source>
</evidence>
<dbReference type="Proteomes" id="UP000244855">
    <property type="component" value="Unassembled WGS sequence"/>
</dbReference>
<accession>A0A2V1DBL0</accession>
<evidence type="ECO:0000313" key="2">
    <source>
        <dbReference type="Proteomes" id="UP000244855"/>
    </source>
</evidence>
<gene>
    <name evidence="1" type="ORF">DM02DRAFT_660063</name>
</gene>
<dbReference type="EMBL" id="KZ805493">
    <property type="protein sequence ID" value="PVH95516.1"/>
    <property type="molecule type" value="Genomic_DNA"/>
</dbReference>
<dbReference type="OrthoDB" id="3801532at2759"/>
<reference evidence="1 2" key="1">
    <citation type="journal article" date="2018" name="Sci. Rep.">
        <title>Comparative genomics provides insights into the lifestyle and reveals functional heterogeneity of dark septate endophytic fungi.</title>
        <authorList>
            <person name="Knapp D.G."/>
            <person name="Nemeth J.B."/>
            <person name="Barry K."/>
            <person name="Hainaut M."/>
            <person name="Henrissat B."/>
            <person name="Johnson J."/>
            <person name="Kuo A."/>
            <person name="Lim J.H.P."/>
            <person name="Lipzen A."/>
            <person name="Nolan M."/>
            <person name="Ohm R.A."/>
            <person name="Tamas L."/>
            <person name="Grigoriev I.V."/>
            <person name="Spatafora J.W."/>
            <person name="Nagy L.G."/>
            <person name="Kovacs G.M."/>
        </authorList>
    </citation>
    <scope>NUCLEOTIDE SEQUENCE [LARGE SCALE GENOMIC DNA]</scope>
    <source>
        <strain evidence="1 2">DSE2036</strain>
    </source>
</reference>
<organism evidence="1 2">
    <name type="scientific">Periconia macrospinosa</name>
    <dbReference type="NCBI Taxonomy" id="97972"/>
    <lineage>
        <taxon>Eukaryota</taxon>
        <taxon>Fungi</taxon>
        <taxon>Dikarya</taxon>
        <taxon>Ascomycota</taxon>
        <taxon>Pezizomycotina</taxon>
        <taxon>Dothideomycetes</taxon>
        <taxon>Pleosporomycetidae</taxon>
        <taxon>Pleosporales</taxon>
        <taxon>Massarineae</taxon>
        <taxon>Periconiaceae</taxon>
        <taxon>Periconia</taxon>
    </lineage>
</organism>
<dbReference type="AlphaFoldDB" id="A0A2V1DBL0"/>
<name>A0A2V1DBL0_9PLEO</name>
<proteinExistence type="predicted"/>
<keyword evidence="2" id="KW-1185">Reference proteome</keyword>
<protein>
    <submittedName>
        <fullName evidence="1">Uncharacterized protein</fullName>
    </submittedName>
</protein>